<gene>
    <name evidence="3" type="ORF">CYL18_16420</name>
</gene>
<dbReference type="Proteomes" id="UP000239663">
    <property type="component" value="Unassembled WGS sequence"/>
</dbReference>
<protein>
    <submittedName>
        <fullName evidence="3">Gfo/Idh/MocA family oxidoreductase</fullName>
    </submittedName>
</protein>
<dbReference type="PANTHER" id="PTHR43054">
    <property type="match status" value="1"/>
</dbReference>
<dbReference type="EMBL" id="PKOZ01000015">
    <property type="protein sequence ID" value="PQD94057.1"/>
    <property type="molecule type" value="Genomic_DNA"/>
</dbReference>
<dbReference type="Gene3D" id="3.40.50.720">
    <property type="entry name" value="NAD(P)-binding Rossmann-like Domain"/>
    <property type="match status" value="1"/>
</dbReference>
<accession>A0A2S7MWD4</accession>
<dbReference type="Gene3D" id="3.30.360.10">
    <property type="entry name" value="Dihydrodipicolinate Reductase, domain 2"/>
    <property type="match status" value="1"/>
</dbReference>
<organism evidence="3 4">
    <name type="scientific">Pradoshia eiseniae</name>
    <dbReference type="NCBI Taxonomy" id="2064768"/>
    <lineage>
        <taxon>Bacteria</taxon>
        <taxon>Bacillati</taxon>
        <taxon>Bacillota</taxon>
        <taxon>Bacilli</taxon>
        <taxon>Bacillales</taxon>
        <taxon>Bacillaceae</taxon>
        <taxon>Pradoshia</taxon>
    </lineage>
</organism>
<dbReference type="InterPro" id="IPR000683">
    <property type="entry name" value="Gfo/Idh/MocA-like_OxRdtase_N"/>
</dbReference>
<sequence length="328" mass="36978">MNYATIGTSMITEHFIEAAAESGQLTLKAIYSRDLEKATRFANQYEVKLVFNQLDELASCEEIEVVYIASPNSIHYEQAIFLMEHGKHIICEKPMFTSMKEWEKAFETARKNNVFLFEAMRTIHTPNFKLLKDKIDCVGPIRNVNLQYMKYSSRYDQYLEGEVPNIFSAEFAGGALVDLGVYPLYMAIALFGEPESSVYVPVMLKSGVDGGGTLVLKYNDFVCTILCSKITDSYGSNEILGEKGNLIFPGSGTVEKIEFIDRETKVCEPFSAAQTDKDMVYEIEVFTDIIKTGDQERYEELTNLSGLVLNIMEEARKKCGIIFGPDKS</sequence>
<reference evidence="3 4" key="1">
    <citation type="submission" date="2017-12" db="EMBL/GenBank/DDBJ databases">
        <title>Taxonomic description and draft genome of Pradoshia cofamensis Gen. nov., sp. nov., a thermotolerant bacillale isolated from anterior gut of earthworm Eisenia fetida.</title>
        <authorList>
            <person name="Saha T."/>
            <person name="Chakraborty R."/>
        </authorList>
    </citation>
    <scope>NUCLEOTIDE SEQUENCE [LARGE SCALE GENOMIC DNA]</scope>
    <source>
        <strain evidence="3 4">EAG3</strain>
    </source>
</reference>
<comment type="caution">
    <text evidence="3">The sequence shown here is derived from an EMBL/GenBank/DDBJ whole genome shotgun (WGS) entry which is preliminary data.</text>
</comment>
<evidence type="ECO:0000259" key="1">
    <source>
        <dbReference type="Pfam" id="PF01408"/>
    </source>
</evidence>
<dbReference type="OrthoDB" id="9815825at2"/>
<dbReference type="SUPFAM" id="SSF55347">
    <property type="entry name" value="Glyceraldehyde-3-phosphate dehydrogenase-like, C-terminal domain"/>
    <property type="match status" value="1"/>
</dbReference>
<dbReference type="InterPro" id="IPR055170">
    <property type="entry name" value="GFO_IDH_MocA-like_dom"/>
</dbReference>
<proteinExistence type="predicted"/>
<dbReference type="AlphaFoldDB" id="A0A2S7MWD4"/>
<keyword evidence="4" id="KW-1185">Reference proteome</keyword>
<feature type="domain" description="Gfo/Idh/MocA-like oxidoreductase N-terminal" evidence="1">
    <location>
        <begin position="1"/>
        <end position="117"/>
    </location>
</feature>
<evidence type="ECO:0000313" key="3">
    <source>
        <dbReference type="EMBL" id="PQD94057.1"/>
    </source>
</evidence>
<feature type="domain" description="GFO/IDH/MocA-like oxidoreductase" evidence="2">
    <location>
        <begin position="139"/>
        <end position="246"/>
    </location>
</feature>
<dbReference type="Pfam" id="PF22725">
    <property type="entry name" value="GFO_IDH_MocA_C3"/>
    <property type="match status" value="1"/>
</dbReference>
<dbReference type="GO" id="GO:0000166">
    <property type="term" value="F:nucleotide binding"/>
    <property type="evidence" value="ECO:0007669"/>
    <property type="project" value="InterPro"/>
</dbReference>
<dbReference type="PANTHER" id="PTHR43054:SF1">
    <property type="entry name" value="SCYLLO-INOSITOL 2-DEHYDROGENASE (NADP(+)) IOLU"/>
    <property type="match status" value="1"/>
</dbReference>
<dbReference type="RefSeq" id="WP_104850598.1">
    <property type="nucleotide sequence ID" value="NZ_PKOZ01000015.1"/>
</dbReference>
<dbReference type="Pfam" id="PF01408">
    <property type="entry name" value="GFO_IDH_MocA"/>
    <property type="match status" value="1"/>
</dbReference>
<evidence type="ECO:0000259" key="2">
    <source>
        <dbReference type="Pfam" id="PF22725"/>
    </source>
</evidence>
<dbReference type="SUPFAM" id="SSF51735">
    <property type="entry name" value="NAD(P)-binding Rossmann-fold domains"/>
    <property type="match status" value="1"/>
</dbReference>
<name>A0A2S7MWD4_9BACI</name>
<evidence type="ECO:0000313" key="4">
    <source>
        <dbReference type="Proteomes" id="UP000239663"/>
    </source>
</evidence>
<dbReference type="InterPro" id="IPR036291">
    <property type="entry name" value="NAD(P)-bd_dom_sf"/>
</dbReference>